<dbReference type="Proteomes" id="UP000678499">
    <property type="component" value="Unassembled WGS sequence"/>
</dbReference>
<dbReference type="Pfam" id="PF00575">
    <property type="entry name" value="S1"/>
    <property type="match status" value="1"/>
</dbReference>
<evidence type="ECO:0000313" key="7">
    <source>
        <dbReference type="Proteomes" id="UP000678499"/>
    </source>
</evidence>
<evidence type="ECO:0000256" key="2">
    <source>
        <dbReference type="ARBA" id="ARBA00022695"/>
    </source>
</evidence>
<dbReference type="InterPro" id="IPR003029">
    <property type="entry name" value="S1_domain"/>
</dbReference>
<dbReference type="Pfam" id="PF00013">
    <property type="entry name" value="KH_1"/>
    <property type="match status" value="1"/>
</dbReference>
<dbReference type="GO" id="GO:0004654">
    <property type="term" value="F:polyribonucleotide nucleotidyltransferase activity"/>
    <property type="evidence" value="ECO:0007669"/>
    <property type="project" value="InterPro"/>
</dbReference>
<keyword evidence="2" id="KW-0548">Nucleotidyltransferase</keyword>
<dbReference type="OrthoDB" id="437922at2759"/>
<name>A0A7R9C3L9_9CRUS</name>
<dbReference type="FunFam" id="3.30.1370.10:FF:000001">
    <property type="entry name" value="Polyribonucleotide nucleotidyltransferase"/>
    <property type="match status" value="1"/>
</dbReference>
<protein>
    <recommendedName>
        <fullName evidence="5">S1 motif domain-containing protein</fullName>
    </recommendedName>
</protein>
<evidence type="ECO:0000259" key="5">
    <source>
        <dbReference type="PROSITE" id="PS50126"/>
    </source>
</evidence>
<dbReference type="FunFam" id="2.40.50.140:FF:000189">
    <property type="entry name" value="Polyribonucleotide nucleotidyltransferase, putative"/>
    <property type="match status" value="1"/>
</dbReference>
<proteinExistence type="predicted"/>
<dbReference type="InterPro" id="IPR004088">
    <property type="entry name" value="KH_dom_type_1"/>
</dbReference>
<dbReference type="Gene3D" id="2.40.50.140">
    <property type="entry name" value="Nucleic acid-binding proteins"/>
    <property type="match status" value="1"/>
</dbReference>
<dbReference type="GO" id="GO:0005739">
    <property type="term" value="C:mitochondrion"/>
    <property type="evidence" value="ECO:0007669"/>
    <property type="project" value="TreeGrafter"/>
</dbReference>
<evidence type="ECO:0000256" key="1">
    <source>
        <dbReference type="ARBA" id="ARBA00022679"/>
    </source>
</evidence>
<dbReference type="PANTHER" id="PTHR11252:SF0">
    <property type="entry name" value="POLYRIBONUCLEOTIDE NUCLEOTIDYLTRANSFERASE 1, MITOCHONDRIAL"/>
    <property type="match status" value="1"/>
</dbReference>
<dbReference type="SMART" id="SM00316">
    <property type="entry name" value="S1"/>
    <property type="match status" value="1"/>
</dbReference>
<dbReference type="InterPro" id="IPR012162">
    <property type="entry name" value="PNPase"/>
</dbReference>
<dbReference type="GO" id="GO:0000958">
    <property type="term" value="P:mitochondrial mRNA catabolic process"/>
    <property type="evidence" value="ECO:0007669"/>
    <property type="project" value="TreeGrafter"/>
</dbReference>
<dbReference type="AlphaFoldDB" id="A0A7R9C3L9"/>
<dbReference type="InterPro" id="IPR036612">
    <property type="entry name" value="KH_dom_type_1_sf"/>
</dbReference>
<dbReference type="EMBL" id="CAJPEX010054731">
    <property type="protein sequence ID" value="CAG0926319.1"/>
    <property type="molecule type" value="Genomic_DNA"/>
</dbReference>
<dbReference type="SMART" id="SM00322">
    <property type="entry name" value="KH"/>
    <property type="match status" value="1"/>
</dbReference>
<dbReference type="GO" id="GO:0000175">
    <property type="term" value="F:3'-5'-RNA exonuclease activity"/>
    <property type="evidence" value="ECO:0007669"/>
    <property type="project" value="TreeGrafter"/>
</dbReference>
<feature type="domain" description="S1 motif" evidence="5">
    <location>
        <begin position="67"/>
        <end position="135"/>
    </location>
</feature>
<accession>A0A7R9C3L9</accession>
<keyword evidence="7" id="KW-1185">Reference proteome</keyword>
<dbReference type="Gene3D" id="3.30.1370.10">
    <property type="entry name" value="K Homology domain, type 1"/>
    <property type="match status" value="1"/>
</dbReference>
<dbReference type="GO" id="GO:0003723">
    <property type="term" value="F:RNA binding"/>
    <property type="evidence" value="ECO:0007669"/>
    <property type="project" value="UniProtKB-UniRule"/>
</dbReference>
<dbReference type="GO" id="GO:0000965">
    <property type="term" value="P:mitochondrial RNA 3'-end processing"/>
    <property type="evidence" value="ECO:0007669"/>
    <property type="project" value="TreeGrafter"/>
</dbReference>
<dbReference type="PROSITE" id="PS50126">
    <property type="entry name" value="S1"/>
    <property type="match status" value="1"/>
</dbReference>
<reference evidence="6" key="1">
    <citation type="submission" date="2020-11" db="EMBL/GenBank/DDBJ databases">
        <authorList>
            <person name="Tran Van P."/>
        </authorList>
    </citation>
    <scope>NUCLEOTIDE SEQUENCE</scope>
</reference>
<dbReference type="EMBL" id="OA936768">
    <property type="protein sequence ID" value="CAD7286167.1"/>
    <property type="molecule type" value="Genomic_DNA"/>
</dbReference>
<evidence type="ECO:0000256" key="3">
    <source>
        <dbReference type="ARBA" id="ARBA00022884"/>
    </source>
</evidence>
<keyword evidence="3 4" id="KW-0694">RNA-binding</keyword>
<gene>
    <name evidence="6" type="ORF">NMOB1V02_LOCUS13769</name>
</gene>
<dbReference type="PANTHER" id="PTHR11252">
    <property type="entry name" value="POLYRIBONUCLEOTIDE NUCLEOTIDYLTRANSFERASE"/>
    <property type="match status" value="1"/>
</dbReference>
<evidence type="ECO:0000313" key="6">
    <source>
        <dbReference type="EMBL" id="CAD7286167.1"/>
    </source>
</evidence>
<keyword evidence="1" id="KW-0808">Transferase</keyword>
<organism evidence="6">
    <name type="scientific">Notodromas monacha</name>
    <dbReference type="NCBI Taxonomy" id="399045"/>
    <lineage>
        <taxon>Eukaryota</taxon>
        <taxon>Metazoa</taxon>
        <taxon>Ecdysozoa</taxon>
        <taxon>Arthropoda</taxon>
        <taxon>Crustacea</taxon>
        <taxon>Oligostraca</taxon>
        <taxon>Ostracoda</taxon>
        <taxon>Podocopa</taxon>
        <taxon>Podocopida</taxon>
        <taxon>Cypridocopina</taxon>
        <taxon>Cypridoidea</taxon>
        <taxon>Cyprididae</taxon>
        <taxon>Notodromas</taxon>
    </lineage>
</organism>
<dbReference type="CDD" id="cd02393">
    <property type="entry name" value="KH-I_PNPase"/>
    <property type="match status" value="1"/>
</dbReference>
<dbReference type="GO" id="GO:0005829">
    <property type="term" value="C:cytosol"/>
    <property type="evidence" value="ECO:0007669"/>
    <property type="project" value="TreeGrafter"/>
</dbReference>
<dbReference type="PROSITE" id="PS50084">
    <property type="entry name" value="KH_TYPE_1"/>
    <property type="match status" value="1"/>
</dbReference>
<dbReference type="SUPFAM" id="SSF50249">
    <property type="entry name" value="Nucleic acid-binding proteins"/>
    <property type="match status" value="1"/>
</dbReference>
<dbReference type="SUPFAM" id="SSF54791">
    <property type="entry name" value="Eukaryotic type KH-domain (KH-domain type I)"/>
    <property type="match status" value="1"/>
</dbReference>
<dbReference type="InterPro" id="IPR012340">
    <property type="entry name" value="NA-bd_OB-fold"/>
</dbReference>
<evidence type="ECO:0000256" key="4">
    <source>
        <dbReference type="PROSITE-ProRule" id="PRU00117"/>
    </source>
</evidence>
<sequence>MTVMIPTDKIGARIGPGGKNIKKLQEGFNVTIEITEEGMVKVLGSDTEVLKTAISTINMQINGPEIGSVYDARVDSIKEYGAFVEIGNGVSGLVHVSEMSDERVQNPADFISEGDTIKVKVMEIDKMGRIKLSAKAVE</sequence>
<dbReference type="InterPro" id="IPR004087">
    <property type="entry name" value="KH_dom"/>
</dbReference>